<evidence type="ECO:0000256" key="5">
    <source>
        <dbReference type="ARBA" id="ARBA00022801"/>
    </source>
</evidence>
<dbReference type="Gene3D" id="3.30.920.30">
    <property type="entry name" value="Hypothetical protein"/>
    <property type="match status" value="1"/>
</dbReference>
<evidence type="ECO:0000256" key="6">
    <source>
        <dbReference type="ARBA" id="ARBA00022884"/>
    </source>
</evidence>
<accession>A0A510VUX2</accession>
<dbReference type="GO" id="GO:0016787">
    <property type="term" value="F:hydrolase activity"/>
    <property type="evidence" value="ECO:0007669"/>
    <property type="project" value="UniProtKB-KW"/>
</dbReference>
<evidence type="ECO:0000256" key="7">
    <source>
        <dbReference type="ARBA" id="ARBA00023016"/>
    </source>
</evidence>
<protein>
    <recommendedName>
        <fullName evidence="10">Toxin HicA</fullName>
    </recommendedName>
</protein>
<evidence type="ECO:0000313" key="9">
    <source>
        <dbReference type="Proteomes" id="UP000321429"/>
    </source>
</evidence>
<dbReference type="GO" id="GO:0003729">
    <property type="term" value="F:mRNA binding"/>
    <property type="evidence" value="ECO:0007669"/>
    <property type="project" value="InterPro"/>
</dbReference>
<organism evidence="8 9">
    <name type="scientific">Furfurilactobacillus siliginis</name>
    <dbReference type="NCBI Taxonomy" id="348151"/>
    <lineage>
        <taxon>Bacteria</taxon>
        <taxon>Bacillati</taxon>
        <taxon>Bacillota</taxon>
        <taxon>Bacilli</taxon>
        <taxon>Lactobacillales</taxon>
        <taxon>Lactobacillaceae</taxon>
        <taxon>Furfurilactobacillus</taxon>
    </lineage>
</organism>
<dbReference type="Proteomes" id="UP000321429">
    <property type="component" value="Unassembled WGS sequence"/>
</dbReference>
<gene>
    <name evidence="8" type="ORF">LSI01_08810</name>
</gene>
<keyword evidence="6" id="KW-0694">RNA-binding</keyword>
<keyword evidence="5" id="KW-0378">Hydrolase</keyword>
<dbReference type="InterPro" id="IPR012933">
    <property type="entry name" value="HicA_mRNA_interferase"/>
</dbReference>
<evidence type="ECO:0000256" key="1">
    <source>
        <dbReference type="ARBA" id="ARBA00006620"/>
    </source>
</evidence>
<keyword evidence="2" id="KW-1277">Toxin-antitoxin system</keyword>
<dbReference type="InterPro" id="IPR038570">
    <property type="entry name" value="HicA_sf"/>
</dbReference>
<comment type="similarity">
    <text evidence="1">Belongs to the HicA mRNA interferase family.</text>
</comment>
<comment type="caution">
    <text evidence="8">The sequence shown here is derived from an EMBL/GenBank/DDBJ whole genome shotgun (WGS) entry which is preliminary data.</text>
</comment>
<keyword evidence="4" id="KW-0255">Endonuclease</keyword>
<dbReference type="AlphaFoldDB" id="A0A510VUX2"/>
<dbReference type="EMBL" id="BJUD01000012">
    <property type="protein sequence ID" value="GEK28570.1"/>
    <property type="molecule type" value="Genomic_DNA"/>
</dbReference>
<dbReference type="SUPFAM" id="SSF54786">
    <property type="entry name" value="YcfA/nrd intein domain"/>
    <property type="match status" value="1"/>
</dbReference>
<evidence type="ECO:0000256" key="3">
    <source>
        <dbReference type="ARBA" id="ARBA00022722"/>
    </source>
</evidence>
<sequence>MIGRIGDEMPMKPREMVKLLKAHGFIEKSQNGSSHLKLIHPESHKTVIVPIHAKELGKGLEHAILREAGIES</sequence>
<proteinExistence type="inferred from homology"/>
<name>A0A510VUX2_9LACO</name>
<evidence type="ECO:0008006" key="10">
    <source>
        <dbReference type="Google" id="ProtNLM"/>
    </source>
</evidence>
<keyword evidence="7" id="KW-0346">Stress response</keyword>
<dbReference type="GO" id="GO:0004519">
    <property type="term" value="F:endonuclease activity"/>
    <property type="evidence" value="ECO:0007669"/>
    <property type="project" value="UniProtKB-KW"/>
</dbReference>
<dbReference type="Pfam" id="PF07927">
    <property type="entry name" value="HicA_toxin"/>
    <property type="match status" value="1"/>
</dbReference>
<evidence type="ECO:0000256" key="4">
    <source>
        <dbReference type="ARBA" id="ARBA00022759"/>
    </source>
</evidence>
<evidence type="ECO:0000313" key="8">
    <source>
        <dbReference type="EMBL" id="GEK28570.1"/>
    </source>
</evidence>
<keyword evidence="3" id="KW-0540">Nuclease</keyword>
<evidence type="ECO:0000256" key="2">
    <source>
        <dbReference type="ARBA" id="ARBA00022649"/>
    </source>
</evidence>
<reference evidence="8 9" key="1">
    <citation type="submission" date="2019-07" db="EMBL/GenBank/DDBJ databases">
        <title>Whole genome shotgun sequence of Lactobacillus siliginis NBRC 101315.</title>
        <authorList>
            <person name="Hosoyama A."/>
            <person name="Uohara A."/>
            <person name="Ohji S."/>
            <person name="Ichikawa N."/>
        </authorList>
    </citation>
    <scope>NUCLEOTIDE SEQUENCE [LARGE SCALE GENOMIC DNA]</scope>
    <source>
        <strain evidence="8 9">NBRC 101315</strain>
    </source>
</reference>